<feature type="region of interest" description="Disordered" evidence="1">
    <location>
        <begin position="1"/>
        <end position="42"/>
    </location>
</feature>
<sequence length="886" mass="99957">MACSTSGNDGTRAPSRKDSMPSPRPRSRAGSRQASDSGGVVGLPGAVNLDTLYNMYDPALGNSDDFLDLDQYDFSNLDFGGFDMAQFLTTEYPPQQPQHGGGLSLSSIQAIQTGGNTLSISPTYSIQIDPIVPKGKVDDFKTSSNTVVPVHSLHQPIDPAIELWDYNTATLAPFLGVTPGFTAVPQGTDSSQLQLPAQPTHVYPDPYVGQYPTGPYYQQPQIYNGYVPMQIEQPVASGSYIQSWRQTPVPTVPKRKRSGSVSDDEPPLVKRTRLVEQKYTPPATSSRRPSTSSITKPVKTAVIKPGQKPKKVEEKSWVRINTSTRGETTRTARINQYTEEGDKYKMMDLPHGDWKSTNYKFEYTQIGHMHEFKKRTMSARQIHEYITQYPGDLRIWIQPVASDSARRYNSATQNHCRFEKCPMRKYTGKGTTEVGNYRVAFDEKHMVYGQGVADPYDCVGYAHLYCMERFLDFAYICQVANVKVDERVSLAAEPKGVFAAAFGHKHYNEVAVATTFIKACENRRLNETRDFKDYPVHEHYAHGGPKPHERTLVYALYEMNIEHRAPSQMKQFVCQRTIRPGSFTIHRGDIEVKLVDKKIEQLDAFKDWVREGGAKKDFDYSAYYDYFHPEINIRIREMQARRDEMEAGAAGRGKKRRAAPIMEDEHPVPATKCVKRSYTHVVVDDSDSSEDEAPPPRKRYQDDYSSSSEEEDGYEEIGAPTQPQHQYGTRSSPRQVQRINYTEHHDIPTQPSPPPPANYHPAQPITYTQQPHDARRVSLSGLFPTSDDIDWDNIDLSNLPEPLDNVPSLTQSQIDALLQRRKSSTLSVGPRAWRKPRTASFNEQPVSSSMKFRRNDPPSQVKSAAGMRREAAMQTRRSSRLAGKTK</sequence>
<feature type="compositionally biased region" description="Acidic residues" evidence="1">
    <location>
        <begin position="684"/>
        <end position="693"/>
    </location>
</feature>
<dbReference type="Proteomes" id="UP000472372">
    <property type="component" value="Chromosome 4"/>
</dbReference>
<gene>
    <name evidence="2" type="ORF">PTTW11_04623</name>
</gene>
<feature type="region of interest" description="Disordered" evidence="1">
    <location>
        <begin position="828"/>
        <end position="886"/>
    </location>
</feature>
<feature type="region of interest" description="Disordered" evidence="1">
    <location>
        <begin position="247"/>
        <end position="313"/>
    </location>
</feature>
<feature type="compositionally biased region" description="Low complexity" evidence="1">
    <location>
        <begin position="280"/>
        <end position="293"/>
    </location>
</feature>
<evidence type="ECO:0000313" key="2">
    <source>
        <dbReference type="EMBL" id="CAE7030697.1"/>
    </source>
</evidence>
<organism evidence="2 3">
    <name type="scientific">Pyrenophora teres f. teres</name>
    <dbReference type="NCBI Taxonomy" id="97479"/>
    <lineage>
        <taxon>Eukaryota</taxon>
        <taxon>Fungi</taxon>
        <taxon>Dikarya</taxon>
        <taxon>Ascomycota</taxon>
        <taxon>Pezizomycotina</taxon>
        <taxon>Dothideomycetes</taxon>
        <taxon>Pleosporomycetidae</taxon>
        <taxon>Pleosporales</taxon>
        <taxon>Pleosporineae</taxon>
        <taxon>Pleosporaceae</taxon>
        <taxon>Pyrenophora</taxon>
    </lineage>
</organism>
<evidence type="ECO:0000256" key="1">
    <source>
        <dbReference type="SAM" id="MobiDB-lite"/>
    </source>
</evidence>
<evidence type="ECO:0000313" key="3">
    <source>
        <dbReference type="Proteomes" id="UP000472372"/>
    </source>
</evidence>
<feature type="compositionally biased region" description="Polar residues" evidence="1">
    <location>
        <begin position="721"/>
        <end position="740"/>
    </location>
</feature>
<feature type="region of interest" description="Disordered" evidence="1">
    <location>
        <begin position="644"/>
        <end position="765"/>
    </location>
</feature>
<proteinExistence type="predicted"/>
<dbReference type="AlphaFoldDB" id="A0A6S6VZQ7"/>
<name>A0A6S6VZQ7_9PLEO</name>
<reference evidence="2" key="1">
    <citation type="submission" date="2021-02" db="EMBL/GenBank/DDBJ databases">
        <authorList>
            <person name="Syme A R."/>
            <person name="Syme A R."/>
            <person name="Moolhuijzen P."/>
        </authorList>
    </citation>
    <scope>NUCLEOTIDE SEQUENCE</scope>
    <source>
        <strain evidence="2">W1-1</strain>
    </source>
</reference>
<feature type="compositionally biased region" description="Polar residues" evidence="1">
    <location>
        <begin position="839"/>
        <end position="850"/>
    </location>
</feature>
<feature type="compositionally biased region" description="Basic residues" evidence="1">
    <location>
        <begin position="877"/>
        <end position="886"/>
    </location>
</feature>
<dbReference type="EMBL" id="HG992980">
    <property type="protein sequence ID" value="CAE7030697.1"/>
    <property type="molecule type" value="Genomic_DNA"/>
</dbReference>
<protein>
    <submittedName>
        <fullName evidence="2">Uncharacterized protein</fullName>
    </submittedName>
</protein>
<accession>A0A6S6VZQ7</accession>